<dbReference type="SUPFAM" id="SSF52402">
    <property type="entry name" value="Adenine nucleotide alpha hydrolases-like"/>
    <property type="match status" value="1"/>
</dbReference>
<evidence type="ECO:0000256" key="4">
    <source>
        <dbReference type="ARBA" id="ARBA00022982"/>
    </source>
</evidence>
<dbReference type="GeneID" id="87616031"/>
<reference evidence="6 7" key="1">
    <citation type="submission" date="2019-01" db="EMBL/GenBank/DDBJ databases">
        <title>Bacillus sp. M5HDSG1-1, whole genome shotgun sequence.</title>
        <authorList>
            <person name="Tuo L."/>
        </authorList>
    </citation>
    <scope>NUCLEOTIDE SEQUENCE [LARGE SCALE GENOMIC DNA]</scope>
    <source>
        <strain evidence="6 7">M5HDSG1-1</strain>
    </source>
</reference>
<evidence type="ECO:0000256" key="2">
    <source>
        <dbReference type="ARBA" id="ARBA00011355"/>
    </source>
</evidence>
<dbReference type="InterPro" id="IPR014730">
    <property type="entry name" value="ETF_a/b_N"/>
</dbReference>
<dbReference type="PANTHER" id="PTHR21294">
    <property type="entry name" value="ELECTRON TRANSFER FLAVOPROTEIN BETA-SUBUNIT"/>
    <property type="match status" value="1"/>
</dbReference>
<dbReference type="EMBL" id="RZTZ01000002">
    <property type="protein sequence ID" value="RVT65002.1"/>
    <property type="molecule type" value="Genomic_DNA"/>
</dbReference>
<dbReference type="InterPro" id="IPR012255">
    <property type="entry name" value="ETF_b"/>
</dbReference>
<name>A0A3S2TY33_9BACI</name>
<dbReference type="GO" id="GO:0005829">
    <property type="term" value="C:cytosol"/>
    <property type="evidence" value="ECO:0007669"/>
    <property type="project" value="TreeGrafter"/>
</dbReference>
<dbReference type="Pfam" id="PF01012">
    <property type="entry name" value="ETF"/>
    <property type="match status" value="1"/>
</dbReference>
<dbReference type="Gene3D" id="3.40.50.620">
    <property type="entry name" value="HUPs"/>
    <property type="match status" value="1"/>
</dbReference>
<dbReference type="PANTHER" id="PTHR21294:SF8">
    <property type="entry name" value="ELECTRON TRANSFER FLAVOPROTEIN SUBUNIT BETA"/>
    <property type="match status" value="1"/>
</dbReference>
<feature type="domain" description="Electron transfer flavoprotein alpha/beta-subunit N-terminal" evidence="5">
    <location>
        <begin position="21"/>
        <end position="208"/>
    </location>
</feature>
<protein>
    <submittedName>
        <fullName evidence="6">Electron transfer flavoprotein subunit beta</fullName>
    </submittedName>
</protein>
<dbReference type="PIRSF" id="PIRSF000090">
    <property type="entry name" value="Beta-ETF"/>
    <property type="match status" value="1"/>
</dbReference>
<keyword evidence="7" id="KW-1185">Reference proteome</keyword>
<accession>A0A3S2TY33</accession>
<gene>
    <name evidence="6" type="ORF">EM808_05690</name>
</gene>
<dbReference type="RefSeq" id="WP_127737122.1">
    <property type="nucleotide sequence ID" value="NZ_CP196002.1"/>
</dbReference>
<dbReference type="SMART" id="SM00893">
    <property type="entry name" value="ETF"/>
    <property type="match status" value="1"/>
</dbReference>
<organism evidence="6 7">
    <name type="scientific">Niallia taxi</name>
    <dbReference type="NCBI Taxonomy" id="2499688"/>
    <lineage>
        <taxon>Bacteria</taxon>
        <taxon>Bacillati</taxon>
        <taxon>Bacillota</taxon>
        <taxon>Bacilli</taxon>
        <taxon>Bacillales</taxon>
        <taxon>Bacillaceae</taxon>
        <taxon>Niallia</taxon>
    </lineage>
</organism>
<sequence>MNIIVLLSIVVEANQPITIENGQILDKNIKEAINPPDEAALEEALLLKETYGGSITIIAVHHQDAEKHLRRALAMGADSALLIQTEGSLEPSSIAKIIAQNIKDLSFDLILAGDFSTNGGSGQVGPRVAAILELPIITKAERIELDKGAVFVTKESNGDLETYKGSFPVLLTIPQGLHKPRLPKLANIMKAKQKPLEKRTASLEQTDIQSHSFHFPVADRKRIILQGELPEQVSELAKLMKEHIQE</sequence>
<comment type="similarity">
    <text evidence="1">Belongs to the ETF beta-subunit/FixA family.</text>
</comment>
<dbReference type="AlphaFoldDB" id="A0A3S2TY33"/>
<evidence type="ECO:0000259" key="5">
    <source>
        <dbReference type="SMART" id="SM00893"/>
    </source>
</evidence>
<dbReference type="GO" id="GO:0009055">
    <property type="term" value="F:electron transfer activity"/>
    <property type="evidence" value="ECO:0007669"/>
    <property type="project" value="InterPro"/>
</dbReference>
<comment type="caution">
    <text evidence="6">The sequence shown here is derived from an EMBL/GenBank/DDBJ whole genome shotgun (WGS) entry which is preliminary data.</text>
</comment>
<evidence type="ECO:0000313" key="7">
    <source>
        <dbReference type="Proteomes" id="UP000288024"/>
    </source>
</evidence>
<evidence type="ECO:0000313" key="6">
    <source>
        <dbReference type="EMBL" id="RVT65002.1"/>
    </source>
</evidence>
<evidence type="ECO:0000256" key="1">
    <source>
        <dbReference type="ARBA" id="ARBA00007557"/>
    </source>
</evidence>
<comment type="subunit">
    <text evidence="2">Heterodimer of an alpha and a beta subunit.</text>
</comment>
<dbReference type="Proteomes" id="UP000288024">
    <property type="component" value="Unassembled WGS sequence"/>
</dbReference>
<dbReference type="InterPro" id="IPR014729">
    <property type="entry name" value="Rossmann-like_a/b/a_fold"/>
</dbReference>
<proteinExistence type="inferred from homology"/>
<evidence type="ECO:0000256" key="3">
    <source>
        <dbReference type="ARBA" id="ARBA00022448"/>
    </source>
</evidence>
<keyword evidence="3" id="KW-0813">Transport</keyword>
<keyword evidence="4" id="KW-0249">Electron transport</keyword>